<evidence type="ECO:0000313" key="3">
    <source>
        <dbReference type="Proteomes" id="UP000007875"/>
    </source>
</evidence>
<feature type="transmembrane region" description="Helical" evidence="1">
    <location>
        <begin position="163"/>
        <end position="182"/>
    </location>
</feature>
<dbReference type="Proteomes" id="UP000007875">
    <property type="component" value="Unassembled WGS sequence"/>
</dbReference>
<keyword evidence="3" id="KW-1185">Reference proteome</keyword>
<feature type="transmembrane region" description="Helical" evidence="1">
    <location>
        <begin position="39"/>
        <end position="57"/>
    </location>
</feature>
<keyword evidence="1" id="KW-0472">Membrane</keyword>
<feature type="transmembrane region" description="Helical" evidence="1">
    <location>
        <begin position="69"/>
        <end position="88"/>
    </location>
</feature>
<reference evidence="2" key="2">
    <citation type="submission" date="2025-08" db="UniProtKB">
        <authorList>
            <consortium name="Ensembl"/>
        </authorList>
    </citation>
    <scope>IDENTIFICATION</scope>
</reference>
<dbReference type="PANTHER" id="PTHR22168">
    <property type="entry name" value="TMEM26 PROTEIN"/>
    <property type="match status" value="1"/>
</dbReference>
<sequence length="338" mass="39060">LVDIYKTFTRIVKSVLSRSLYVLFSFIATWRVTVALSDAIYWLLLLTLCPLALETLYSIFIRRGIEMKWMTPSVLFYLVAGIPSIWLLEIKLLNDRLVPTSSNSSESTNSTIFLSNPCFQLGITINLDDSGWTLALEQILIFVLVLGKWIAPKGEVSRNELSQLLLVYIAAGADIIELLEVFNESKVSQNAELVYLVMAIWSWSLLQFCLVLTASKDMPNIDEHDEKVSYSDDGRLCFNCFCCYTEVWGMIMSILFQDGPFLILRLVIFLQYNVVTHMLVFFACKNVLVIILLLNRIRVIILEERKPWKVTMDTYKQQKFEQDNARREELHLPLKKRK</sequence>
<reference evidence="2" key="3">
    <citation type="submission" date="2025-09" db="UniProtKB">
        <authorList>
            <consortium name="Ensembl"/>
        </authorList>
    </citation>
    <scope>IDENTIFICATION</scope>
</reference>
<evidence type="ECO:0000313" key="2">
    <source>
        <dbReference type="Ensembl" id="ENSCSAVP00000009628.1"/>
    </source>
</evidence>
<dbReference type="AlphaFoldDB" id="H2YWB7"/>
<dbReference type="Ensembl" id="ENSCSAVT00000009746.1">
    <property type="protein sequence ID" value="ENSCSAVP00000009628.1"/>
    <property type="gene ID" value="ENSCSAVG00000005651.1"/>
</dbReference>
<dbReference type="Pfam" id="PF09772">
    <property type="entry name" value="Tmem26"/>
    <property type="match status" value="1"/>
</dbReference>
<dbReference type="PANTHER" id="PTHR22168:SF3">
    <property type="entry name" value="TRANSMEMBRANE PROTEIN 26"/>
    <property type="match status" value="1"/>
</dbReference>
<feature type="transmembrane region" description="Helical" evidence="1">
    <location>
        <begin position="262"/>
        <end position="295"/>
    </location>
</feature>
<dbReference type="eggNOG" id="KOG4610">
    <property type="taxonomic scope" value="Eukaryota"/>
</dbReference>
<dbReference type="GeneTree" id="ENSGT00390000014794"/>
<proteinExistence type="predicted"/>
<name>H2YWB7_CIOSA</name>
<evidence type="ECO:0000256" key="1">
    <source>
        <dbReference type="SAM" id="Phobius"/>
    </source>
</evidence>
<dbReference type="InterPro" id="IPR019169">
    <property type="entry name" value="Transmembrane_26"/>
</dbReference>
<feature type="transmembrane region" description="Helical" evidence="1">
    <location>
        <begin position="194"/>
        <end position="215"/>
    </location>
</feature>
<accession>H2YWB7</accession>
<feature type="transmembrane region" description="Helical" evidence="1">
    <location>
        <begin position="131"/>
        <end position="151"/>
    </location>
</feature>
<reference evidence="3" key="1">
    <citation type="submission" date="2003-08" db="EMBL/GenBank/DDBJ databases">
        <authorList>
            <person name="Birren B."/>
            <person name="Nusbaum C."/>
            <person name="Abebe A."/>
            <person name="Abouelleil A."/>
            <person name="Adekoya E."/>
            <person name="Ait-zahra M."/>
            <person name="Allen N."/>
            <person name="Allen T."/>
            <person name="An P."/>
            <person name="Anderson M."/>
            <person name="Anderson S."/>
            <person name="Arachchi H."/>
            <person name="Armbruster J."/>
            <person name="Bachantsang P."/>
            <person name="Baldwin J."/>
            <person name="Barry A."/>
            <person name="Bayul T."/>
            <person name="Blitshsteyn B."/>
            <person name="Bloom T."/>
            <person name="Blye J."/>
            <person name="Boguslavskiy L."/>
            <person name="Borowsky M."/>
            <person name="Boukhgalter B."/>
            <person name="Brunache A."/>
            <person name="Butler J."/>
            <person name="Calixte N."/>
            <person name="Calvo S."/>
            <person name="Camarata J."/>
            <person name="Campo K."/>
            <person name="Chang J."/>
            <person name="Cheshatsang Y."/>
            <person name="Citroen M."/>
            <person name="Collymore A."/>
            <person name="Considine T."/>
            <person name="Cook A."/>
            <person name="Cooke P."/>
            <person name="Corum B."/>
            <person name="Cuomo C."/>
            <person name="David R."/>
            <person name="Dawoe T."/>
            <person name="Degray S."/>
            <person name="Dodge S."/>
            <person name="Dooley K."/>
            <person name="Dorje P."/>
            <person name="Dorjee K."/>
            <person name="Dorris L."/>
            <person name="Duffey N."/>
            <person name="Dupes A."/>
            <person name="Elkins T."/>
            <person name="Engels R."/>
            <person name="Erickson J."/>
            <person name="Farina A."/>
            <person name="Faro S."/>
            <person name="Ferreira P."/>
            <person name="Fischer H."/>
            <person name="Fitzgerald M."/>
            <person name="Foley K."/>
            <person name="Gage D."/>
            <person name="Galagan J."/>
            <person name="Gearin G."/>
            <person name="Gnerre S."/>
            <person name="Gnirke A."/>
            <person name="Goyette A."/>
            <person name="Graham J."/>
            <person name="Grandbois E."/>
            <person name="Gyaltsen K."/>
            <person name="Hafez N."/>
            <person name="Hagopian D."/>
            <person name="Hagos B."/>
            <person name="Hall J."/>
            <person name="Hatcher B."/>
            <person name="Heller A."/>
            <person name="Higgins H."/>
            <person name="Honan T."/>
            <person name="Horn A."/>
            <person name="Houde N."/>
            <person name="Hughes L."/>
            <person name="Hulme W."/>
            <person name="Husby E."/>
            <person name="Iliev I."/>
            <person name="Jaffe D."/>
            <person name="Jones C."/>
            <person name="Kamal M."/>
            <person name="Kamat A."/>
            <person name="Kamvysselis M."/>
            <person name="Karlsson E."/>
            <person name="Kells C."/>
            <person name="Kieu A."/>
            <person name="Kisner P."/>
            <person name="Kodira C."/>
            <person name="Kulbokas E."/>
            <person name="Labutti K."/>
            <person name="Lama D."/>
            <person name="Landers T."/>
            <person name="Leger J."/>
            <person name="Levine S."/>
            <person name="Lewis D."/>
            <person name="Lewis T."/>
            <person name="Lindblad-toh K."/>
            <person name="Liu X."/>
            <person name="Lokyitsang T."/>
            <person name="Lokyitsang Y."/>
            <person name="Lucien O."/>
            <person name="Lui A."/>
            <person name="Ma L.J."/>
            <person name="Mabbitt R."/>
            <person name="Macdonald J."/>
            <person name="Maclean C."/>
            <person name="Major J."/>
            <person name="Manning J."/>
            <person name="Marabella R."/>
            <person name="Maru K."/>
            <person name="Matthews C."/>
            <person name="Mauceli E."/>
            <person name="Mccarthy M."/>
            <person name="Mcdonough S."/>
            <person name="Mcghee T."/>
            <person name="Meldrim J."/>
            <person name="Meneus L."/>
            <person name="Mesirov J."/>
            <person name="Mihalev A."/>
            <person name="Mihova T."/>
            <person name="Mikkelsen T."/>
            <person name="Mlenga V."/>
            <person name="Moru K."/>
            <person name="Mozes J."/>
            <person name="Mulrain L."/>
            <person name="Munson G."/>
            <person name="Naylor J."/>
            <person name="Newes C."/>
            <person name="Nguyen C."/>
            <person name="Nguyen N."/>
            <person name="Nguyen T."/>
            <person name="Nicol R."/>
            <person name="Nielsen C."/>
            <person name="Nizzari M."/>
            <person name="Norbu C."/>
            <person name="Norbu N."/>
            <person name="O'donnell P."/>
            <person name="Okoawo O."/>
            <person name="O'leary S."/>
            <person name="Omotosho B."/>
            <person name="O'neill K."/>
            <person name="Osman S."/>
            <person name="Parker S."/>
            <person name="Perrin D."/>
            <person name="Phunkhang P."/>
            <person name="Piqani B."/>
            <person name="Purcell S."/>
            <person name="Rachupka T."/>
            <person name="Ramasamy U."/>
            <person name="Rameau R."/>
            <person name="Ray V."/>
            <person name="Raymond C."/>
            <person name="Retta R."/>
            <person name="Richardson S."/>
            <person name="Rise C."/>
            <person name="Rodriguez J."/>
            <person name="Rogers J."/>
            <person name="Rogov P."/>
            <person name="Rutman M."/>
            <person name="Schupbach R."/>
            <person name="Seaman C."/>
            <person name="Settipalli S."/>
            <person name="Sharpe T."/>
            <person name="Sheridan J."/>
            <person name="Sherpa N."/>
            <person name="Shi J."/>
            <person name="Smirnov S."/>
            <person name="Smith C."/>
            <person name="Sougnez C."/>
            <person name="Spencer B."/>
            <person name="Stalker J."/>
            <person name="Stange-thomann N."/>
            <person name="Stavropoulos S."/>
            <person name="Stetson K."/>
            <person name="Stone C."/>
            <person name="Stone S."/>
            <person name="Stubbs M."/>
            <person name="Talamas J."/>
            <person name="Tchuinga P."/>
            <person name="Tenzing P."/>
            <person name="Tesfaye S."/>
            <person name="Theodore J."/>
            <person name="Thoulutsang Y."/>
            <person name="Topham K."/>
            <person name="Towey S."/>
            <person name="Tsamla T."/>
            <person name="Tsomo N."/>
            <person name="Vallee D."/>
            <person name="Vassiliev H."/>
            <person name="Venkataraman V."/>
            <person name="Vinson J."/>
            <person name="Vo A."/>
            <person name="Wade C."/>
            <person name="Wang S."/>
            <person name="Wangchuk T."/>
            <person name="Wangdi T."/>
            <person name="Whittaker C."/>
            <person name="Wilkinson J."/>
            <person name="Wu Y."/>
            <person name="Wyman D."/>
            <person name="Yadav S."/>
            <person name="Yang S."/>
            <person name="Yang X."/>
            <person name="Yeager S."/>
            <person name="Yee E."/>
            <person name="Young G."/>
            <person name="Zainoun J."/>
            <person name="Zembeck L."/>
            <person name="Zimmer A."/>
            <person name="Zody M."/>
            <person name="Lander E."/>
        </authorList>
    </citation>
    <scope>NUCLEOTIDE SEQUENCE [LARGE SCALE GENOMIC DNA]</scope>
</reference>
<feature type="transmembrane region" description="Helical" evidence="1">
    <location>
        <begin position="15"/>
        <end position="33"/>
    </location>
</feature>
<dbReference type="OMA" id="CCGIDVW"/>
<evidence type="ECO:0008006" key="4">
    <source>
        <dbReference type="Google" id="ProtNLM"/>
    </source>
</evidence>
<feature type="transmembrane region" description="Helical" evidence="1">
    <location>
        <begin position="236"/>
        <end position="256"/>
    </location>
</feature>
<dbReference type="InParanoid" id="H2YWB7"/>
<keyword evidence="1" id="KW-0812">Transmembrane</keyword>
<organism evidence="2 3">
    <name type="scientific">Ciona savignyi</name>
    <name type="common">Pacific transparent sea squirt</name>
    <dbReference type="NCBI Taxonomy" id="51511"/>
    <lineage>
        <taxon>Eukaryota</taxon>
        <taxon>Metazoa</taxon>
        <taxon>Chordata</taxon>
        <taxon>Tunicata</taxon>
        <taxon>Ascidiacea</taxon>
        <taxon>Phlebobranchia</taxon>
        <taxon>Cionidae</taxon>
        <taxon>Ciona</taxon>
    </lineage>
</organism>
<keyword evidence="1" id="KW-1133">Transmembrane helix</keyword>
<protein>
    <recommendedName>
        <fullName evidence="4">Transmembrane protein 26</fullName>
    </recommendedName>
</protein>